<reference evidence="3 4" key="1">
    <citation type="submission" date="2023-03" db="EMBL/GenBank/DDBJ databases">
        <title>WGS of Gossypium arboreum.</title>
        <authorList>
            <person name="Yu D."/>
        </authorList>
    </citation>
    <scope>NUCLEOTIDE SEQUENCE [LARGE SCALE GENOMIC DNA]</scope>
    <source>
        <tissue evidence="3">Leaf</tissue>
    </source>
</reference>
<accession>A0ABR0QWU4</accession>
<organism evidence="3 4">
    <name type="scientific">Gossypium arboreum</name>
    <name type="common">Tree cotton</name>
    <name type="synonym">Gossypium nanking</name>
    <dbReference type="NCBI Taxonomy" id="29729"/>
    <lineage>
        <taxon>Eukaryota</taxon>
        <taxon>Viridiplantae</taxon>
        <taxon>Streptophyta</taxon>
        <taxon>Embryophyta</taxon>
        <taxon>Tracheophyta</taxon>
        <taxon>Spermatophyta</taxon>
        <taxon>Magnoliopsida</taxon>
        <taxon>eudicotyledons</taxon>
        <taxon>Gunneridae</taxon>
        <taxon>Pentapetalae</taxon>
        <taxon>rosids</taxon>
        <taxon>malvids</taxon>
        <taxon>Malvales</taxon>
        <taxon>Malvaceae</taxon>
        <taxon>Malvoideae</taxon>
        <taxon>Gossypium</taxon>
    </lineage>
</organism>
<dbReference type="Pfam" id="PF13456">
    <property type="entry name" value="RVT_3"/>
    <property type="match status" value="1"/>
</dbReference>
<keyword evidence="4" id="KW-1185">Reference proteome</keyword>
<evidence type="ECO:0000313" key="4">
    <source>
        <dbReference type="Proteomes" id="UP001358586"/>
    </source>
</evidence>
<dbReference type="InterPro" id="IPR044730">
    <property type="entry name" value="RNase_H-like_dom_plant"/>
</dbReference>
<feature type="domain" description="RNase H type-1" evidence="2">
    <location>
        <begin position="225"/>
        <end position="344"/>
    </location>
</feature>
<dbReference type="InterPro" id="IPR036397">
    <property type="entry name" value="RNaseH_sf"/>
</dbReference>
<proteinExistence type="predicted"/>
<dbReference type="InterPro" id="IPR002156">
    <property type="entry name" value="RNaseH_domain"/>
</dbReference>
<feature type="domain" description="Reverse transcriptase" evidence="1">
    <location>
        <begin position="100"/>
        <end position="190"/>
    </location>
</feature>
<evidence type="ECO:0000259" key="2">
    <source>
        <dbReference type="Pfam" id="PF13456"/>
    </source>
</evidence>
<name>A0ABR0QWU4_GOSAR</name>
<gene>
    <name evidence="3" type="ORF">PVK06_005895</name>
</gene>
<dbReference type="Proteomes" id="UP001358586">
    <property type="component" value="Chromosome 2"/>
</dbReference>
<evidence type="ECO:0000313" key="3">
    <source>
        <dbReference type="EMBL" id="KAK5843438.1"/>
    </source>
</evidence>
<dbReference type="Gene3D" id="3.30.420.10">
    <property type="entry name" value="Ribonuclease H-like superfamily/Ribonuclease H"/>
    <property type="match status" value="1"/>
</dbReference>
<dbReference type="EMBL" id="JARKNE010000002">
    <property type="protein sequence ID" value="KAK5843438.1"/>
    <property type="molecule type" value="Genomic_DNA"/>
</dbReference>
<dbReference type="InterPro" id="IPR000477">
    <property type="entry name" value="RT_dom"/>
</dbReference>
<dbReference type="PANTHER" id="PTHR46890:SF48">
    <property type="entry name" value="RNA-DIRECTED DNA POLYMERASE"/>
    <property type="match status" value="1"/>
</dbReference>
<evidence type="ECO:0000259" key="1">
    <source>
        <dbReference type="Pfam" id="PF00078"/>
    </source>
</evidence>
<protein>
    <recommendedName>
        <fullName evidence="5">Reverse transcriptase</fullName>
    </recommendedName>
</protein>
<dbReference type="PANTHER" id="PTHR46890">
    <property type="entry name" value="NON-LTR RETROLELEMENT REVERSE TRANSCRIPTASE-LIKE PROTEIN-RELATED"/>
    <property type="match status" value="1"/>
</dbReference>
<sequence length="376" mass="42583">MANSAHLLLGIDRCIQDEDNNKLTMNYTKEEIEAVVFEMGPTKAPGEDRLPRLIYQKCWPIVENNVIGFCLRLLNGDMEASLINSANIVLIPNISNPSNMTHFRPISLCNFLYKFLAKAIANRFKGVIGKCIVVAHSAFVAERLISDNLLLAYKILNTLKQKRVGKIGFMAVKLDMSKAYDRVQWDFIKQNHIAEYEGFRAKKSILNMVCNQRIEENLPIIKIQFDAAFNSKNFRSATGLLVWGKTNEYLVSKSFIHYDIASPFSAEAYAGLEAVKLGIEMCFQEIQIQEDSLTVIKRCQANTINYSVIGSIIRGIQVKKSGFQKIEFKHILKMKNMSAHNIVKTTLKRSERTCLEDGETICQNGGVTEPWARNLD</sequence>
<dbReference type="InterPro" id="IPR052343">
    <property type="entry name" value="Retrotransposon-Effector_Assoc"/>
</dbReference>
<evidence type="ECO:0008006" key="5">
    <source>
        <dbReference type="Google" id="ProtNLM"/>
    </source>
</evidence>
<dbReference type="CDD" id="cd06222">
    <property type="entry name" value="RNase_H_like"/>
    <property type="match status" value="1"/>
</dbReference>
<comment type="caution">
    <text evidence="3">The sequence shown here is derived from an EMBL/GenBank/DDBJ whole genome shotgun (WGS) entry which is preliminary data.</text>
</comment>
<dbReference type="Pfam" id="PF00078">
    <property type="entry name" value="RVT_1"/>
    <property type="match status" value="1"/>
</dbReference>